<dbReference type="AlphaFoldDB" id="A0A381PYQ4"/>
<accession>A0A381PYQ4</accession>
<name>A0A381PYQ4_9ZZZZ</name>
<feature type="transmembrane region" description="Helical" evidence="1">
    <location>
        <begin position="246"/>
        <end position="265"/>
    </location>
</feature>
<dbReference type="EMBL" id="UINC01001146">
    <property type="protein sequence ID" value="SUZ72202.1"/>
    <property type="molecule type" value="Genomic_DNA"/>
</dbReference>
<organism evidence="3">
    <name type="scientific">marine metagenome</name>
    <dbReference type="NCBI Taxonomy" id="408172"/>
    <lineage>
        <taxon>unclassified sequences</taxon>
        <taxon>metagenomes</taxon>
        <taxon>ecological metagenomes</taxon>
    </lineage>
</organism>
<dbReference type="InterPro" id="IPR010389">
    <property type="entry name" value="Urate_ox_N"/>
</dbReference>
<feature type="transmembrane region" description="Helical" evidence="1">
    <location>
        <begin position="85"/>
        <end position="108"/>
    </location>
</feature>
<keyword evidence="1" id="KW-1133">Transmembrane helix</keyword>
<evidence type="ECO:0000259" key="2">
    <source>
        <dbReference type="Pfam" id="PF06181"/>
    </source>
</evidence>
<feature type="transmembrane region" description="Helical" evidence="1">
    <location>
        <begin position="173"/>
        <end position="191"/>
    </location>
</feature>
<feature type="transmembrane region" description="Helical" evidence="1">
    <location>
        <begin position="115"/>
        <end position="135"/>
    </location>
</feature>
<evidence type="ECO:0000313" key="3">
    <source>
        <dbReference type="EMBL" id="SUZ72202.1"/>
    </source>
</evidence>
<feature type="domain" description="Urate oxidase N-terminal" evidence="2">
    <location>
        <begin position="3"/>
        <end position="296"/>
    </location>
</feature>
<reference evidence="3" key="1">
    <citation type="submission" date="2018-05" db="EMBL/GenBank/DDBJ databases">
        <authorList>
            <person name="Lanie J.A."/>
            <person name="Ng W.-L."/>
            <person name="Kazmierczak K.M."/>
            <person name="Andrzejewski T.M."/>
            <person name="Davidsen T.M."/>
            <person name="Wayne K.J."/>
            <person name="Tettelin H."/>
            <person name="Glass J.I."/>
            <person name="Rusch D."/>
            <person name="Podicherti R."/>
            <person name="Tsui H.-C.T."/>
            <person name="Winkler M.E."/>
        </authorList>
    </citation>
    <scope>NUCLEOTIDE SEQUENCE</scope>
</reference>
<proteinExistence type="predicted"/>
<sequence>MDSYIFEWLNLVVRWIHVITGIAWIGASFFFNWLDSQITPPENPETQVEGELWMVHSGGFYQLEKTMISPSKMPRVLHWFKWEAYSTWISGIFLLGIVYYTGSGVYLIDSQIADLSYGMAVCISLGTILAAWLGYDFLWASSLGEKGWLPVIFSFVLLFGIIWWFHQWFGSRAAYIHVGAVMGTLMVGNVWRRIIPSQTKLVDAVKSGKTPEASLGIKAKQRSIHNNYMTLPVVFIMISNHFPNTFAHQMNWLILIAIIVIGATVRHFFNLKNKGHLNIWILPAAMAAIFALIFATKPADSITNSPATVTFGTEHIPFALVRTILDQRCLSCHSTTPTDEVFKTAPKGIMFDDNKRLKALAYLIKTQTVTTMAMPLGNKTGITPEERIILGRWIEEGASIE</sequence>
<feature type="transmembrane region" description="Helical" evidence="1">
    <location>
        <begin position="147"/>
        <end position="166"/>
    </location>
</feature>
<dbReference type="Pfam" id="PF06181">
    <property type="entry name" value="Urate_ox_N"/>
    <property type="match status" value="1"/>
</dbReference>
<gene>
    <name evidence="3" type="ORF">METZ01_LOCUS25056</name>
</gene>
<feature type="transmembrane region" description="Helical" evidence="1">
    <location>
        <begin position="12"/>
        <end position="34"/>
    </location>
</feature>
<feature type="transmembrane region" description="Helical" evidence="1">
    <location>
        <begin position="277"/>
        <end position="295"/>
    </location>
</feature>
<protein>
    <recommendedName>
        <fullName evidence="2">Urate oxidase N-terminal domain-containing protein</fullName>
    </recommendedName>
</protein>
<keyword evidence="1" id="KW-0472">Membrane</keyword>
<evidence type="ECO:0000256" key="1">
    <source>
        <dbReference type="SAM" id="Phobius"/>
    </source>
</evidence>
<keyword evidence="1" id="KW-0812">Transmembrane</keyword>